<dbReference type="AlphaFoldDB" id="A0A1H4D5J9"/>
<keyword evidence="1" id="KW-0472">Membrane</keyword>
<reference evidence="2 3" key="1">
    <citation type="submission" date="2016-10" db="EMBL/GenBank/DDBJ databases">
        <authorList>
            <person name="de Groot N.N."/>
        </authorList>
    </citation>
    <scope>NUCLEOTIDE SEQUENCE [LARGE SCALE GENOMIC DNA]</scope>
    <source>
        <strain evidence="2 3">Vu-144</strain>
    </source>
</reference>
<protein>
    <submittedName>
        <fullName evidence="2">Uncharacterized protein</fullName>
    </submittedName>
</protein>
<keyword evidence="1" id="KW-1133">Transmembrane helix</keyword>
<dbReference type="Proteomes" id="UP000199041">
    <property type="component" value="Unassembled WGS sequence"/>
</dbReference>
<organism evidence="2 3">
    <name type="scientific">Arachidicoccus rhizosphaerae</name>
    <dbReference type="NCBI Taxonomy" id="551991"/>
    <lineage>
        <taxon>Bacteria</taxon>
        <taxon>Pseudomonadati</taxon>
        <taxon>Bacteroidota</taxon>
        <taxon>Chitinophagia</taxon>
        <taxon>Chitinophagales</taxon>
        <taxon>Chitinophagaceae</taxon>
        <taxon>Arachidicoccus</taxon>
    </lineage>
</organism>
<evidence type="ECO:0000313" key="3">
    <source>
        <dbReference type="Proteomes" id="UP000199041"/>
    </source>
</evidence>
<keyword evidence="1" id="KW-0812">Transmembrane</keyword>
<name>A0A1H4D5J9_9BACT</name>
<dbReference type="EMBL" id="FNQY01000045">
    <property type="protein sequence ID" value="SEA67816.1"/>
    <property type="molecule type" value="Genomic_DNA"/>
</dbReference>
<dbReference type="PROSITE" id="PS51257">
    <property type="entry name" value="PROKAR_LIPOPROTEIN"/>
    <property type="match status" value="1"/>
</dbReference>
<dbReference type="OrthoDB" id="1492980at2"/>
<proteinExistence type="predicted"/>
<keyword evidence="3" id="KW-1185">Reference proteome</keyword>
<accession>A0A1H4D5J9</accession>
<feature type="transmembrane region" description="Helical" evidence="1">
    <location>
        <begin position="12"/>
        <end position="30"/>
    </location>
</feature>
<gene>
    <name evidence="2" type="ORF">SAMN05192529_1457</name>
</gene>
<evidence type="ECO:0000313" key="2">
    <source>
        <dbReference type="EMBL" id="SEA67816.1"/>
    </source>
</evidence>
<dbReference type="RefSeq" id="WP_139188223.1">
    <property type="nucleotide sequence ID" value="NZ_FNQY01000045.1"/>
</dbReference>
<dbReference type="STRING" id="551991.SAMN05192529_1457"/>
<sequence>MHYGTEKGYLTHYLTMTKILTILFTCLTLISCGQTPKDKSAIDITTTKSSKHLNIPGTRVFVIPPTGFVTSTTLPAIEKGNHGLLQAMDLVGGSFYTNAATFSKEKFEQKGVKVFEYKEFKINNYPAKMVLIQGAPQTKMYNLVFGDSTFSASVMGVFAANDNQTGEQIKQAIQSIYYDKTFEVNPFATAPFKLDDTESIFKFAKLSASMYMYSINGVKKDSYDDEPYFMVLAAPTEGAPLKAIADDMASVIKVDTIKNISETKTNGLQSFKREVYGNVPLP</sequence>
<evidence type="ECO:0000256" key="1">
    <source>
        <dbReference type="SAM" id="Phobius"/>
    </source>
</evidence>